<keyword evidence="2" id="KW-1185">Reference proteome</keyword>
<gene>
    <name evidence="1" type="ORF">OJ996_23205</name>
</gene>
<organism evidence="1 2">
    <name type="scientific">Luteolibacter rhizosphaerae</name>
    <dbReference type="NCBI Taxonomy" id="2989719"/>
    <lineage>
        <taxon>Bacteria</taxon>
        <taxon>Pseudomonadati</taxon>
        <taxon>Verrucomicrobiota</taxon>
        <taxon>Verrucomicrobiia</taxon>
        <taxon>Verrucomicrobiales</taxon>
        <taxon>Verrucomicrobiaceae</taxon>
        <taxon>Luteolibacter</taxon>
    </lineage>
</organism>
<dbReference type="EMBL" id="JAPDDR010000016">
    <property type="protein sequence ID" value="MCW1916514.1"/>
    <property type="molecule type" value="Genomic_DNA"/>
</dbReference>
<name>A0ABT3GAJ9_9BACT</name>
<proteinExistence type="predicted"/>
<protein>
    <submittedName>
        <fullName evidence="1">Uncharacterized protein</fullName>
    </submittedName>
</protein>
<evidence type="ECO:0000313" key="2">
    <source>
        <dbReference type="Proteomes" id="UP001165653"/>
    </source>
</evidence>
<dbReference type="Proteomes" id="UP001165653">
    <property type="component" value="Unassembled WGS sequence"/>
</dbReference>
<sequence>MTFEELRKKYTEDELSYFPGDAGLRFDAFSPILSDLYEDKIVYCERFVAVVSLRDIELSPKGFGATCTPFLAFERPGDFRSLIPDREWSFRGPWDWMRLIKNSINVPYAGWTIWPEKDRVKEVIRSLSMGDLEAALKLTLKEPEKAG</sequence>
<dbReference type="RefSeq" id="WP_264516092.1">
    <property type="nucleotide sequence ID" value="NZ_JAPDDR010000016.1"/>
</dbReference>
<comment type="caution">
    <text evidence="1">The sequence shown here is derived from an EMBL/GenBank/DDBJ whole genome shotgun (WGS) entry which is preliminary data.</text>
</comment>
<accession>A0ABT3GAJ9</accession>
<evidence type="ECO:0000313" key="1">
    <source>
        <dbReference type="EMBL" id="MCW1916514.1"/>
    </source>
</evidence>
<reference evidence="1" key="1">
    <citation type="submission" date="2022-10" db="EMBL/GenBank/DDBJ databases">
        <title>Luteolibacter sp. GHJ8, whole genome shotgun sequencing project.</title>
        <authorList>
            <person name="Zhao G."/>
            <person name="Shen L."/>
        </authorList>
    </citation>
    <scope>NUCLEOTIDE SEQUENCE</scope>
    <source>
        <strain evidence="1">GHJ8</strain>
    </source>
</reference>